<dbReference type="InterPro" id="IPR036322">
    <property type="entry name" value="WD40_repeat_dom_sf"/>
</dbReference>
<dbReference type="InterPro" id="IPR015943">
    <property type="entry name" value="WD40/YVTN_repeat-like_dom_sf"/>
</dbReference>
<feature type="repeat" description="WD" evidence="3">
    <location>
        <begin position="818"/>
        <end position="857"/>
    </location>
</feature>
<dbReference type="InterPro" id="IPR019775">
    <property type="entry name" value="WD40_repeat_CS"/>
</dbReference>
<feature type="domain" description="Novel STAND NTPase 1" evidence="4">
    <location>
        <begin position="276"/>
        <end position="438"/>
    </location>
</feature>
<dbReference type="PROSITE" id="PS50294">
    <property type="entry name" value="WD_REPEATS_REGION"/>
    <property type="match status" value="4"/>
</dbReference>
<reference evidence="5 6" key="1">
    <citation type="submission" date="2021-01" db="EMBL/GenBank/DDBJ databases">
        <title>Whole genome shotgun sequence of Actinoplanes humidus NBRC 14915.</title>
        <authorList>
            <person name="Komaki H."/>
            <person name="Tamura T."/>
        </authorList>
    </citation>
    <scope>NUCLEOTIDE SEQUENCE [LARGE SCALE GENOMIC DNA]</scope>
    <source>
        <strain evidence="5 6">NBRC 14915</strain>
    </source>
</reference>
<dbReference type="PRINTS" id="PR00320">
    <property type="entry name" value="GPROTEINBRPT"/>
</dbReference>
<dbReference type="SUPFAM" id="SSF50978">
    <property type="entry name" value="WD40 repeat-like"/>
    <property type="match status" value="1"/>
</dbReference>
<name>A0ABQ3ZHU5_9ACTN</name>
<dbReference type="PROSITE" id="PS50082">
    <property type="entry name" value="WD_REPEATS_2"/>
    <property type="match status" value="5"/>
</dbReference>
<dbReference type="PANTHER" id="PTHR19848:SF8">
    <property type="entry name" value="F-BOX AND WD REPEAT DOMAIN CONTAINING 7"/>
    <property type="match status" value="1"/>
</dbReference>
<dbReference type="Gene3D" id="2.130.10.10">
    <property type="entry name" value="YVTN repeat-like/Quinoprotein amine dehydrogenase"/>
    <property type="match status" value="3"/>
</dbReference>
<keyword evidence="1 3" id="KW-0853">WD repeat</keyword>
<dbReference type="InterPro" id="IPR027417">
    <property type="entry name" value="P-loop_NTPase"/>
</dbReference>
<evidence type="ECO:0000256" key="1">
    <source>
        <dbReference type="ARBA" id="ARBA00022574"/>
    </source>
</evidence>
<sequence>MSDHIDAPQFDIVPIVVDNYLHHAPLHQAKKVAHHIADLLAVNLDGALTAGEITGERTETNVRGQLADWASHREGRSSLVFWLGHGTSDGLDAWLATFETPAVIAGSGVNPQSIADHLMVQWRRRHPGTGVWAMMVIEACGAATFVRKVGAALMAAPNGPQRLALLGVGGDDSAGNLGRFGEILQATLDSYTDNDGARIRVDDFVSQLRDRIEPGEVIDRGLHQATPLRRHRLLTTPVTAPLDIYADLQGFLAGLPADERRHFIPKAQGAEEGELAWYFVGRHAERHQVSAWLHEQQNGMLVVTGPAGSGKSALLGNVLIYTNRALRELLIAAHQLETLPEWELPPEDPFDLVVHLTGMTAGALTARLAEAAGLSREADSSASGSTWLVQALRERARPFAILADALDESQEPYEIARQLLNPIAALPNCRIVIGTRASAHADPDKLENSDDLLVLLSHDRAPDVVVDRDPAAIGTYVRRRLQAARRVRVIDVGDEGITTVAGLIRDQRRQFLFARLAVHELLARPYLMRADRSAELAGLLRLDHRSLFAEAITRLRSEEPRTFPLLAALAFTRGRGVPRADRVWAVMAASLSSHDSIGEEDIDRLVLRAAPYIMLDAEKGQSVYRLAHRTFQEYFLTLADPDTHRRIASALIAHAQRRNGSAPNPYVIRHLAAHVAEGSLWPELAAATALLDHIDPDSVATEVLGVADPASLPPAILATSRSRHVLAPAGPEDRRLIRSVTSGRYGGLPLPARNDFWNLLWTRMEPDALHVPISCGQGPVTSMAFASAGGHRVVATGGADGSLRLWSPDTGLPYGHRIQAHEGSVRALVQAGNVLISAGDDESIRLWDTRTGRATGGPLTGHVDAVTALALLPRVRGALLVSTGSDGTVRFWDIEREQPFGSPFTGHHSEIADVAVLRGADGTVGMCTRGRDGRLLTWDLESGDYQEHVGDGHADFLVGATVNGSSAFVSSWADCLSIAWLRYDRRESRQRWLGTSDPITAAASFGDHADVVAVAAGHNGQILLIHTATGALLGKPLAGHTGPILAMEWSRLPDGRRVLASSGADGTLRLWMDPSVTREAARGGATRLPVDTFARRTMVLPYGPGTGPALLCQAPDGMKILDAATGQQTPSTAPLRGRLVGVASYRRRDVVAVHDPVAGSIDLIDPFSGDHLTKVPGYFYRDNGVVIGATLNGSDVVVAGDGGGDVLLWDEEDGPAAGAASIRRLSGHTSAVTTAVTARGQDGMPLLVTAAADNTIRYWDLRSGVLAAPPLGTASPVAGLSVLRLPGAQADCLISIAGYGMHLHDLGSLATPPRLVKLGGTHAYTGLTIVEAPDRSTRVVLCTAGRRLIVWDPATERLVRSVLLDAELTGLAGIGTLLVVDTDSGALVLSMGRAR</sequence>
<dbReference type="Pfam" id="PF00400">
    <property type="entry name" value="WD40"/>
    <property type="match status" value="5"/>
</dbReference>
<dbReference type="RefSeq" id="WP_203835370.1">
    <property type="nucleotide sequence ID" value="NZ_BAAATV010000004.1"/>
</dbReference>
<accession>A0ABQ3ZHU5</accession>
<dbReference type="PROSITE" id="PS00678">
    <property type="entry name" value="WD_REPEATS_1"/>
    <property type="match status" value="2"/>
</dbReference>
<keyword evidence="6" id="KW-1185">Reference proteome</keyword>
<evidence type="ECO:0000313" key="6">
    <source>
        <dbReference type="Proteomes" id="UP000603200"/>
    </source>
</evidence>
<gene>
    <name evidence="5" type="ORF">Ahu01nite_012200</name>
</gene>
<dbReference type="InterPro" id="IPR011044">
    <property type="entry name" value="Quino_amine_DH_bsu"/>
</dbReference>
<dbReference type="InterPro" id="IPR049052">
    <property type="entry name" value="nSTAND1"/>
</dbReference>
<feature type="repeat" description="WD" evidence="3">
    <location>
        <begin position="1037"/>
        <end position="1071"/>
    </location>
</feature>
<dbReference type="Gene3D" id="3.40.50.300">
    <property type="entry name" value="P-loop containing nucleotide triphosphate hydrolases"/>
    <property type="match status" value="1"/>
</dbReference>
<dbReference type="EMBL" id="BOMN01000013">
    <property type="protein sequence ID" value="GIE18118.1"/>
    <property type="molecule type" value="Genomic_DNA"/>
</dbReference>
<proteinExistence type="predicted"/>
<dbReference type="PANTHER" id="PTHR19848">
    <property type="entry name" value="WD40 REPEAT PROTEIN"/>
    <property type="match status" value="1"/>
</dbReference>
<keyword evidence="2" id="KW-0677">Repeat</keyword>
<feature type="repeat" description="WD" evidence="3">
    <location>
        <begin position="859"/>
        <end position="902"/>
    </location>
</feature>
<dbReference type="Proteomes" id="UP000603200">
    <property type="component" value="Unassembled WGS sequence"/>
</dbReference>
<dbReference type="InterPro" id="IPR020472">
    <property type="entry name" value="WD40_PAC1"/>
</dbReference>
<evidence type="ECO:0000259" key="4">
    <source>
        <dbReference type="Pfam" id="PF20703"/>
    </source>
</evidence>
<feature type="repeat" description="WD" evidence="3">
    <location>
        <begin position="1225"/>
        <end position="1269"/>
    </location>
</feature>
<evidence type="ECO:0000256" key="2">
    <source>
        <dbReference type="ARBA" id="ARBA00022737"/>
    </source>
</evidence>
<dbReference type="InterPro" id="IPR001680">
    <property type="entry name" value="WD40_rpt"/>
</dbReference>
<protein>
    <recommendedName>
        <fullName evidence="4">Novel STAND NTPase 1 domain-containing protein</fullName>
    </recommendedName>
</protein>
<evidence type="ECO:0000313" key="5">
    <source>
        <dbReference type="EMBL" id="GIE18118.1"/>
    </source>
</evidence>
<dbReference type="Pfam" id="PF20703">
    <property type="entry name" value="nSTAND1"/>
    <property type="match status" value="1"/>
</dbReference>
<dbReference type="SMART" id="SM00320">
    <property type="entry name" value="WD40"/>
    <property type="match status" value="7"/>
</dbReference>
<comment type="caution">
    <text evidence="5">The sequence shown here is derived from an EMBL/GenBank/DDBJ whole genome shotgun (WGS) entry which is preliminary data.</text>
</comment>
<organism evidence="5 6">
    <name type="scientific">Winogradskya humida</name>
    <dbReference type="NCBI Taxonomy" id="113566"/>
    <lineage>
        <taxon>Bacteria</taxon>
        <taxon>Bacillati</taxon>
        <taxon>Actinomycetota</taxon>
        <taxon>Actinomycetes</taxon>
        <taxon>Micromonosporales</taxon>
        <taxon>Micromonosporaceae</taxon>
        <taxon>Winogradskya</taxon>
    </lineage>
</organism>
<dbReference type="SUPFAM" id="SSF50969">
    <property type="entry name" value="YVTN repeat-like/Quinoprotein amine dehydrogenase"/>
    <property type="match status" value="1"/>
</dbReference>
<feature type="repeat" description="WD" evidence="3">
    <location>
        <begin position="773"/>
        <end position="807"/>
    </location>
</feature>
<dbReference type="SUPFAM" id="SSF52540">
    <property type="entry name" value="P-loop containing nucleoside triphosphate hydrolases"/>
    <property type="match status" value="1"/>
</dbReference>
<evidence type="ECO:0000256" key="3">
    <source>
        <dbReference type="PROSITE-ProRule" id="PRU00221"/>
    </source>
</evidence>